<evidence type="ECO:0000313" key="10">
    <source>
        <dbReference type="EMBL" id="QEG24472.1"/>
    </source>
</evidence>
<dbReference type="Gene3D" id="3.30.70.1150">
    <property type="entry name" value="ACT-like. Chain A, domain 2"/>
    <property type="match status" value="1"/>
</dbReference>
<dbReference type="Gene3D" id="3.30.70.260">
    <property type="match status" value="1"/>
</dbReference>
<evidence type="ECO:0000256" key="5">
    <source>
        <dbReference type="ARBA" id="ARBA00013145"/>
    </source>
</evidence>
<dbReference type="GO" id="GO:0005829">
    <property type="term" value="C:cytosol"/>
    <property type="evidence" value="ECO:0007669"/>
    <property type="project" value="TreeGrafter"/>
</dbReference>
<comment type="pathway">
    <text evidence="1">Amino-acid biosynthesis; L-isoleucine biosynthesis; L-isoleucine from 2-oxobutanoate: step 1/4.</text>
</comment>
<evidence type="ECO:0000256" key="6">
    <source>
        <dbReference type="ARBA" id="ARBA00022605"/>
    </source>
</evidence>
<dbReference type="NCBIfam" id="NF008864">
    <property type="entry name" value="PRK11895.1"/>
    <property type="match status" value="1"/>
</dbReference>
<proteinExistence type="inferred from homology"/>
<sequence>MRSWPVEGLGGPSTRAIRFNKSNTQSFARTMPQTIDTAESQVSTFSRPDRHTLSIRTKNEPGVLMRICQVFARRGFNIDSLVVAESRDSNFARMTIGMTGAPEGLEQIIKQVNKLIDVIHCFEHTSDDSVSKEMVMAKFLVPKEERTDAINIIEHFDGKTIDLTHTSIIAMIIGESAIIDSAIEMLSQFEIIETVRTGQVVMARGELET</sequence>
<dbReference type="STRING" id="980251.GCA_001642875_01177"/>
<evidence type="ECO:0000259" key="9">
    <source>
        <dbReference type="PROSITE" id="PS51671"/>
    </source>
</evidence>
<protein>
    <recommendedName>
        <fullName evidence="5">acetolactate synthase</fullName>
        <ecNumber evidence="5">2.2.1.6</ecNumber>
    </recommendedName>
</protein>
<evidence type="ECO:0000256" key="4">
    <source>
        <dbReference type="ARBA" id="ARBA00011744"/>
    </source>
</evidence>
<dbReference type="InterPro" id="IPR054480">
    <property type="entry name" value="AHAS_small-like_ACT"/>
</dbReference>
<dbReference type="GO" id="GO:0003984">
    <property type="term" value="F:acetolactate synthase activity"/>
    <property type="evidence" value="ECO:0007669"/>
    <property type="project" value="UniProtKB-EC"/>
</dbReference>
<keyword evidence="7" id="KW-0100">Branched-chain amino acid biosynthesis</keyword>
<dbReference type="EC" id="2.2.1.6" evidence="5"/>
<comment type="catalytic activity">
    <reaction evidence="8">
        <text>2 pyruvate + H(+) = (2S)-2-acetolactate + CO2</text>
        <dbReference type="Rhea" id="RHEA:25249"/>
        <dbReference type="ChEBI" id="CHEBI:15361"/>
        <dbReference type="ChEBI" id="CHEBI:15378"/>
        <dbReference type="ChEBI" id="CHEBI:16526"/>
        <dbReference type="ChEBI" id="CHEBI:58476"/>
        <dbReference type="EC" id="2.2.1.6"/>
    </reaction>
</comment>
<dbReference type="UniPathway" id="UPA00047">
    <property type="reaction ID" value="UER00055"/>
</dbReference>
<dbReference type="InterPro" id="IPR045865">
    <property type="entry name" value="ACT-like_dom_sf"/>
</dbReference>
<dbReference type="CDD" id="cd04878">
    <property type="entry name" value="ACT_AHAS"/>
    <property type="match status" value="1"/>
</dbReference>
<dbReference type="Pfam" id="PF10369">
    <property type="entry name" value="ALS_ss_C"/>
    <property type="match status" value="1"/>
</dbReference>
<evidence type="ECO:0000256" key="3">
    <source>
        <dbReference type="ARBA" id="ARBA00006341"/>
    </source>
</evidence>
<dbReference type="KEGG" id="mff:MFFC18_43920"/>
<keyword evidence="11" id="KW-1185">Reference proteome</keyword>
<keyword evidence="6" id="KW-0028">Amino-acid biosynthesis</keyword>
<gene>
    <name evidence="10" type="primary">ilvH</name>
    <name evidence="10" type="ORF">MFFC18_43920</name>
</gene>
<dbReference type="GO" id="GO:0009097">
    <property type="term" value="P:isoleucine biosynthetic process"/>
    <property type="evidence" value="ECO:0007669"/>
    <property type="project" value="UniProtKB-UniPathway"/>
</dbReference>
<dbReference type="InterPro" id="IPR039557">
    <property type="entry name" value="AHAS_ACT"/>
</dbReference>
<reference evidence="10 11" key="1">
    <citation type="submission" date="2019-08" db="EMBL/GenBank/DDBJ databases">
        <title>Deep-cultivation of Planctomycetes and their phenomic and genomic characterization uncovers novel biology.</title>
        <authorList>
            <person name="Wiegand S."/>
            <person name="Jogler M."/>
            <person name="Boedeker C."/>
            <person name="Pinto D."/>
            <person name="Vollmers J."/>
            <person name="Rivas-Marin E."/>
            <person name="Kohn T."/>
            <person name="Peeters S.H."/>
            <person name="Heuer A."/>
            <person name="Rast P."/>
            <person name="Oberbeckmann S."/>
            <person name="Bunk B."/>
            <person name="Jeske O."/>
            <person name="Meyerdierks A."/>
            <person name="Storesund J.E."/>
            <person name="Kallscheuer N."/>
            <person name="Luecker S."/>
            <person name="Lage O.M."/>
            <person name="Pohl T."/>
            <person name="Merkel B.J."/>
            <person name="Hornburger P."/>
            <person name="Mueller R.-W."/>
            <person name="Bruemmer F."/>
            <person name="Labrenz M."/>
            <person name="Spormann A.M."/>
            <person name="Op den Camp H."/>
            <person name="Overmann J."/>
            <person name="Amann R."/>
            <person name="Jetten M.S.M."/>
            <person name="Mascher T."/>
            <person name="Medema M.H."/>
            <person name="Devos D.P."/>
            <person name="Kaster A.-K."/>
            <person name="Ovreas L."/>
            <person name="Rohde M."/>
            <person name="Galperin M.Y."/>
            <person name="Jogler C."/>
        </authorList>
    </citation>
    <scope>NUCLEOTIDE SEQUENCE [LARGE SCALE GENOMIC DNA]</scope>
    <source>
        <strain evidence="10 11">FC18</strain>
    </source>
</reference>
<dbReference type="PANTHER" id="PTHR30239:SF0">
    <property type="entry name" value="ACETOLACTATE SYNTHASE SMALL SUBUNIT 1, CHLOROPLASTIC"/>
    <property type="match status" value="1"/>
</dbReference>
<dbReference type="InterPro" id="IPR019455">
    <property type="entry name" value="Acetolactate_synth_ssu_C"/>
</dbReference>
<evidence type="ECO:0000256" key="7">
    <source>
        <dbReference type="ARBA" id="ARBA00023304"/>
    </source>
</evidence>
<dbReference type="GO" id="GO:1990610">
    <property type="term" value="F:acetolactate synthase regulator activity"/>
    <property type="evidence" value="ECO:0007669"/>
    <property type="project" value="InterPro"/>
</dbReference>
<dbReference type="Pfam" id="PF22629">
    <property type="entry name" value="ACT_AHAS_ss"/>
    <property type="match status" value="1"/>
</dbReference>
<dbReference type="InterPro" id="IPR004789">
    <property type="entry name" value="Acetalactate_synth_ssu"/>
</dbReference>
<organism evidence="10 11">
    <name type="scientific">Mariniblastus fucicola</name>
    <dbReference type="NCBI Taxonomy" id="980251"/>
    <lineage>
        <taxon>Bacteria</taxon>
        <taxon>Pseudomonadati</taxon>
        <taxon>Planctomycetota</taxon>
        <taxon>Planctomycetia</taxon>
        <taxon>Pirellulales</taxon>
        <taxon>Pirellulaceae</taxon>
        <taxon>Mariniblastus</taxon>
    </lineage>
</organism>
<dbReference type="AlphaFoldDB" id="A0A5B9PIH1"/>
<accession>A0A5B9PIH1</accession>
<keyword evidence="10" id="KW-0808">Transferase</keyword>
<evidence type="ECO:0000313" key="11">
    <source>
        <dbReference type="Proteomes" id="UP000322214"/>
    </source>
</evidence>
<comment type="similarity">
    <text evidence="3">Belongs to the acetolactate synthase small subunit family.</text>
</comment>
<dbReference type="SUPFAM" id="SSF55021">
    <property type="entry name" value="ACT-like"/>
    <property type="match status" value="2"/>
</dbReference>
<feature type="domain" description="ACT" evidence="9">
    <location>
        <begin position="52"/>
        <end position="126"/>
    </location>
</feature>
<dbReference type="NCBIfam" id="TIGR00119">
    <property type="entry name" value="acolac_sm"/>
    <property type="match status" value="1"/>
</dbReference>
<dbReference type="GO" id="GO:0009099">
    <property type="term" value="P:L-valine biosynthetic process"/>
    <property type="evidence" value="ECO:0007669"/>
    <property type="project" value="UniProtKB-UniPathway"/>
</dbReference>
<evidence type="ECO:0000256" key="8">
    <source>
        <dbReference type="ARBA" id="ARBA00048670"/>
    </source>
</evidence>
<comment type="pathway">
    <text evidence="2">Amino-acid biosynthesis; L-valine biosynthesis; L-valine from pyruvate: step 1/4.</text>
</comment>
<name>A0A5B9PIH1_9BACT</name>
<evidence type="ECO:0000256" key="1">
    <source>
        <dbReference type="ARBA" id="ARBA00004974"/>
    </source>
</evidence>
<dbReference type="EMBL" id="CP042912">
    <property type="protein sequence ID" value="QEG24472.1"/>
    <property type="molecule type" value="Genomic_DNA"/>
</dbReference>
<dbReference type="PANTHER" id="PTHR30239">
    <property type="entry name" value="ACETOLACTATE SYNTHASE SMALL SUBUNIT"/>
    <property type="match status" value="1"/>
</dbReference>
<evidence type="ECO:0000256" key="2">
    <source>
        <dbReference type="ARBA" id="ARBA00005025"/>
    </source>
</evidence>
<dbReference type="Proteomes" id="UP000322214">
    <property type="component" value="Chromosome"/>
</dbReference>
<comment type="subunit">
    <text evidence="4">Dimer of large and small chains.</text>
</comment>
<dbReference type="InterPro" id="IPR002912">
    <property type="entry name" value="ACT_dom"/>
</dbReference>
<dbReference type="InterPro" id="IPR027271">
    <property type="entry name" value="Acetolactate_synth/TF_NikR_C"/>
</dbReference>
<dbReference type="PROSITE" id="PS51671">
    <property type="entry name" value="ACT"/>
    <property type="match status" value="1"/>
</dbReference>
<dbReference type="UniPathway" id="UPA00049">
    <property type="reaction ID" value="UER00059"/>
</dbReference>